<organism evidence="9 10">
    <name type="scientific">Dendrobium chrysotoxum</name>
    <name type="common">Orchid</name>
    <dbReference type="NCBI Taxonomy" id="161865"/>
    <lineage>
        <taxon>Eukaryota</taxon>
        <taxon>Viridiplantae</taxon>
        <taxon>Streptophyta</taxon>
        <taxon>Embryophyta</taxon>
        <taxon>Tracheophyta</taxon>
        <taxon>Spermatophyta</taxon>
        <taxon>Magnoliopsida</taxon>
        <taxon>Liliopsida</taxon>
        <taxon>Asparagales</taxon>
        <taxon>Orchidaceae</taxon>
        <taxon>Epidendroideae</taxon>
        <taxon>Malaxideae</taxon>
        <taxon>Dendrobiinae</taxon>
        <taxon>Dendrobium</taxon>
    </lineage>
</organism>
<dbReference type="PROSITE" id="PS00674">
    <property type="entry name" value="AAA"/>
    <property type="match status" value="2"/>
</dbReference>
<reference evidence="9 10" key="1">
    <citation type="journal article" date="2021" name="Hortic Res">
        <title>Chromosome-scale assembly of the Dendrobium chrysotoxum genome enhances the understanding of orchid evolution.</title>
        <authorList>
            <person name="Zhang Y."/>
            <person name="Zhang G.Q."/>
            <person name="Zhang D."/>
            <person name="Liu X.D."/>
            <person name="Xu X.Y."/>
            <person name="Sun W.H."/>
            <person name="Yu X."/>
            <person name="Zhu X."/>
            <person name="Wang Z.W."/>
            <person name="Zhao X."/>
            <person name="Zhong W.Y."/>
            <person name="Chen H."/>
            <person name="Yin W.L."/>
            <person name="Huang T."/>
            <person name="Niu S.C."/>
            <person name="Liu Z.J."/>
        </authorList>
    </citation>
    <scope>NUCLEOTIDE SEQUENCE [LARGE SCALE GENOMIC DNA]</scope>
    <source>
        <strain evidence="9">Lindl</strain>
    </source>
</reference>
<comment type="cofactor">
    <cofactor evidence="1">
        <name>Mg(2+)</name>
        <dbReference type="ChEBI" id="CHEBI:18420"/>
    </cofactor>
</comment>
<evidence type="ECO:0000256" key="3">
    <source>
        <dbReference type="ARBA" id="ARBA00022741"/>
    </source>
</evidence>
<accession>A0AAV7G4J0</accession>
<evidence type="ECO:0000256" key="7">
    <source>
        <dbReference type="SAM" id="MobiDB-lite"/>
    </source>
</evidence>
<dbReference type="InterPro" id="IPR050747">
    <property type="entry name" value="Mitochondrial_chaperone_BCS1"/>
</dbReference>
<protein>
    <recommendedName>
        <fullName evidence="8">AAA+ ATPase domain-containing protein</fullName>
    </recommendedName>
</protein>
<comment type="similarity">
    <text evidence="2">Belongs to the AAA ATPase family. BCS1 subfamily.</text>
</comment>
<dbReference type="InterPro" id="IPR003960">
    <property type="entry name" value="ATPase_AAA_CS"/>
</dbReference>
<feature type="compositionally biased region" description="Polar residues" evidence="7">
    <location>
        <begin position="500"/>
        <end position="509"/>
    </location>
</feature>
<feature type="domain" description="AAA+ ATPase" evidence="8">
    <location>
        <begin position="821"/>
        <end position="962"/>
    </location>
</feature>
<dbReference type="InterPro" id="IPR003959">
    <property type="entry name" value="ATPase_AAA_core"/>
</dbReference>
<evidence type="ECO:0000256" key="1">
    <source>
        <dbReference type="ARBA" id="ARBA00001946"/>
    </source>
</evidence>
<dbReference type="InterPro" id="IPR003593">
    <property type="entry name" value="AAA+_ATPase"/>
</dbReference>
<feature type="region of interest" description="Disordered" evidence="7">
    <location>
        <begin position="1026"/>
        <end position="1057"/>
    </location>
</feature>
<dbReference type="Pfam" id="PF14363">
    <property type="entry name" value="AAA_assoc"/>
    <property type="match status" value="2"/>
</dbReference>
<evidence type="ECO:0000256" key="5">
    <source>
        <dbReference type="ARBA" id="ARBA00022842"/>
    </source>
</evidence>
<dbReference type="GO" id="GO:0016887">
    <property type="term" value="F:ATP hydrolysis activity"/>
    <property type="evidence" value="ECO:0007669"/>
    <property type="project" value="InterPro"/>
</dbReference>
<dbReference type="EMBL" id="JAGFBR010000018">
    <property type="protein sequence ID" value="KAH0450598.1"/>
    <property type="molecule type" value="Genomic_DNA"/>
</dbReference>
<dbReference type="InterPro" id="IPR058017">
    <property type="entry name" value="At3g28540-like_C"/>
</dbReference>
<dbReference type="Proteomes" id="UP000775213">
    <property type="component" value="Unassembled WGS sequence"/>
</dbReference>
<comment type="catalytic activity">
    <reaction evidence="6">
        <text>ATP + H2O = ADP + phosphate + H(+)</text>
        <dbReference type="Rhea" id="RHEA:13065"/>
        <dbReference type="ChEBI" id="CHEBI:15377"/>
        <dbReference type="ChEBI" id="CHEBI:15378"/>
        <dbReference type="ChEBI" id="CHEBI:30616"/>
        <dbReference type="ChEBI" id="CHEBI:43474"/>
        <dbReference type="ChEBI" id="CHEBI:456216"/>
    </reaction>
</comment>
<dbReference type="CDD" id="cd19510">
    <property type="entry name" value="RecA-like_BCS1"/>
    <property type="match status" value="2"/>
</dbReference>
<dbReference type="FunFam" id="3.40.50.300:FF:001122">
    <property type="entry name" value="AAA-ATPase ASD, mitochondrial"/>
    <property type="match status" value="1"/>
</dbReference>
<dbReference type="Gene3D" id="3.40.50.300">
    <property type="entry name" value="P-loop containing nucleotide triphosphate hydrolases"/>
    <property type="match status" value="2"/>
</dbReference>
<name>A0AAV7G4J0_DENCH</name>
<feature type="compositionally biased region" description="Acidic residues" evidence="7">
    <location>
        <begin position="475"/>
        <end position="493"/>
    </location>
</feature>
<keyword evidence="5" id="KW-0460">Magnesium</keyword>
<keyword evidence="3" id="KW-0547">Nucleotide-binding</keyword>
<evidence type="ECO:0000256" key="2">
    <source>
        <dbReference type="ARBA" id="ARBA00007448"/>
    </source>
</evidence>
<feature type="compositionally biased region" description="Basic and acidic residues" evidence="7">
    <location>
        <begin position="465"/>
        <end position="474"/>
    </location>
</feature>
<dbReference type="GO" id="GO:0006950">
    <property type="term" value="P:response to stress"/>
    <property type="evidence" value="ECO:0007669"/>
    <property type="project" value="UniProtKB-ARBA"/>
</dbReference>
<dbReference type="SUPFAM" id="SSF52540">
    <property type="entry name" value="P-loop containing nucleoside triphosphate hydrolases"/>
    <property type="match status" value="2"/>
</dbReference>
<sequence length="1057" mass="120793">MSAIQTPSLATTKTILSAAASLAASAVLIRTMVNEFLPRPIKDHIFSFTFSFFTRFSSKLTIIVQEFSGILPNEMYKAAEIYLSTKISPDTRCLQVAKQEDSKGLEVTMEQGETVVDFFQGIKFTWKLVSQEKEKSVLNRRRNNNYITLMHETKFFFLSFHKKHKDKALTAYLPHILQQFKNIKQEEKPIKIYTGKYENIYHGMPVDAWNGVNLDHPATFDTLAMDPDHKRSVKEDLERFVRRKAYYRRVGKAWKRGYLLYGPPGTGKSSLIAAIANFLKFDIYDLELTEVRSNSALRKLLVGTANRSIIVIEDIDCTIELQERKKEDEVESRGRNNYHDEKVGISLVTLSGLLNFIDGLWSSCGDERIIIFTTNHKEKLDSALLRPGRMDMHIHMSYCSPSGFMTLLSNYHNVDDHPLKPEVERLLREVEATPAEVAEELMKSDDSDDAMRCLIKFLEGKKVEASEENKKDESMDVVEGSEIEELKEGEEVESEKQESMTMSSGSSEQYSDDDGDDLLPVVKDGVATAHRTASRLYYIISKLERNPYSISITQSLYLSLSLFLSLTMSTIQTPSLATTKTILSAAASLAASAVLIRTMVNEFLPRPIKDHIFSFTFSFFTRFSSKLTIIVQEFSGILPNEMYKAAEIYLSTKISPDTRCLQVAKQEDSKGLEVTMEQGETVVDFFQGIKFTWKLVSQEKKKSVLSHRRNNPYMTLMHETKFFFLSFHKKHKDKALTAYLPHILQQFKNIKQEEKPIKIYTGNYENIYHGMMMDAWNGVNLDHPATFDTLAMDPDHKRSVKEDLERFVRRKAYYRRVGKAWKRGYLLYGPPGTGKSSLIAAIANFLKFDIYDLELTEVRSNSALRKLLVGTANRSIIVIEDIDCTIELQERKKEDAVESRGRNNYHDEKVTLSGLLNFIDGLWSSCGDERIIIFTTNHKERLDSALLRPGRMDMHIHMSYCSPSGFMTLLSNYHNVDNHPLTPEVERLLREVEATPAEVAEELMKSDDSDDAMRCLIKFLEGKKVEASEENKKEESMVVEGSEIEELKEGDEGKLND</sequence>
<keyword evidence="10" id="KW-1185">Reference proteome</keyword>
<dbReference type="GO" id="GO:0005524">
    <property type="term" value="F:ATP binding"/>
    <property type="evidence" value="ECO:0007669"/>
    <property type="project" value="UniProtKB-KW"/>
</dbReference>
<proteinExistence type="inferred from homology"/>
<feature type="compositionally biased region" description="Basic and acidic residues" evidence="7">
    <location>
        <begin position="1045"/>
        <end position="1057"/>
    </location>
</feature>
<dbReference type="InterPro" id="IPR025753">
    <property type="entry name" value="AAA_N_dom"/>
</dbReference>
<dbReference type="Pfam" id="PF00004">
    <property type="entry name" value="AAA"/>
    <property type="match status" value="2"/>
</dbReference>
<dbReference type="InterPro" id="IPR027417">
    <property type="entry name" value="P-loop_NTPase"/>
</dbReference>
<dbReference type="PANTHER" id="PTHR23070">
    <property type="entry name" value="BCS1 AAA-TYPE ATPASE"/>
    <property type="match status" value="1"/>
</dbReference>
<comment type="caution">
    <text evidence="9">The sequence shown here is derived from an EMBL/GenBank/DDBJ whole genome shotgun (WGS) entry which is preliminary data.</text>
</comment>
<evidence type="ECO:0000313" key="9">
    <source>
        <dbReference type="EMBL" id="KAH0450598.1"/>
    </source>
</evidence>
<dbReference type="Gene3D" id="6.10.280.40">
    <property type="match status" value="2"/>
</dbReference>
<dbReference type="AlphaFoldDB" id="A0AAV7G4J0"/>
<evidence type="ECO:0000256" key="4">
    <source>
        <dbReference type="ARBA" id="ARBA00022840"/>
    </source>
</evidence>
<feature type="domain" description="AAA+ ATPase" evidence="8">
    <location>
        <begin position="254"/>
        <end position="400"/>
    </location>
</feature>
<feature type="region of interest" description="Disordered" evidence="7">
    <location>
        <begin position="465"/>
        <end position="515"/>
    </location>
</feature>
<evidence type="ECO:0000313" key="10">
    <source>
        <dbReference type="Proteomes" id="UP000775213"/>
    </source>
</evidence>
<keyword evidence="4" id="KW-0067">ATP-binding</keyword>
<evidence type="ECO:0000259" key="8">
    <source>
        <dbReference type="SMART" id="SM00382"/>
    </source>
</evidence>
<feature type="compositionally biased region" description="Basic and acidic residues" evidence="7">
    <location>
        <begin position="1026"/>
        <end position="1036"/>
    </location>
</feature>
<dbReference type="SMART" id="SM00382">
    <property type="entry name" value="AAA"/>
    <property type="match status" value="2"/>
</dbReference>
<dbReference type="Pfam" id="PF25568">
    <property type="entry name" value="AAA_lid_At3g28540"/>
    <property type="match status" value="2"/>
</dbReference>
<evidence type="ECO:0000256" key="6">
    <source>
        <dbReference type="ARBA" id="ARBA00049360"/>
    </source>
</evidence>
<gene>
    <name evidence="9" type="ORF">IEQ34_021290</name>
</gene>